<protein>
    <submittedName>
        <fullName evidence="1">Uncharacterized protein</fullName>
    </submittedName>
</protein>
<evidence type="ECO:0000313" key="1">
    <source>
        <dbReference type="EMBL" id="ASV76074.1"/>
    </source>
</evidence>
<dbReference type="Proteomes" id="UP000215086">
    <property type="component" value="Chromosome"/>
</dbReference>
<dbReference type="EMBL" id="CP018477">
    <property type="protein sequence ID" value="ASV76074.1"/>
    <property type="molecule type" value="Genomic_DNA"/>
</dbReference>
<proteinExistence type="predicted"/>
<gene>
    <name evidence="1" type="ORF">THTE_3472</name>
</gene>
<accession>A0A286RJE2</accession>
<dbReference type="KEGG" id="ttf:THTE_3472"/>
<name>A0A286RJE2_9BACT</name>
<keyword evidence="2" id="KW-1185">Reference proteome</keyword>
<reference evidence="1 2" key="1">
    <citation type="journal article" name="Front. Microbiol.">
        <title>Sugar Metabolism of the First Thermophilic Planctomycete Thermogutta terrifontis: Comparative Genomic and Transcriptomic Approaches.</title>
        <authorList>
            <person name="Elcheninov A.G."/>
            <person name="Menzel P."/>
            <person name="Gudbergsdottir S.R."/>
            <person name="Slesarev A.I."/>
            <person name="Kadnikov V.V."/>
            <person name="Krogh A."/>
            <person name="Bonch-Osmolovskaya E.A."/>
            <person name="Peng X."/>
            <person name="Kublanov I.V."/>
        </authorList>
    </citation>
    <scope>NUCLEOTIDE SEQUENCE [LARGE SCALE GENOMIC DNA]</scope>
    <source>
        <strain evidence="1 2">R1</strain>
    </source>
</reference>
<evidence type="ECO:0000313" key="2">
    <source>
        <dbReference type="Proteomes" id="UP000215086"/>
    </source>
</evidence>
<dbReference type="AlphaFoldDB" id="A0A286RJE2"/>
<organism evidence="1 2">
    <name type="scientific">Thermogutta terrifontis</name>
    <dbReference type="NCBI Taxonomy" id="1331910"/>
    <lineage>
        <taxon>Bacteria</taxon>
        <taxon>Pseudomonadati</taxon>
        <taxon>Planctomycetota</taxon>
        <taxon>Planctomycetia</taxon>
        <taxon>Pirellulales</taxon>
        <taxon>Thermoguttaceae</taxon>
        <taxon>Thermogutta</taxon>
    </lineage>
</organism>
<sequence length="37" mass="4120">MAHNPAHLGTKHRPTASPVSLRTTGYDVIFFRRDIVG</sequence>